<dbReference type="RefSeq" id="XP_007690993.1">
    <property type="nucleotide sequence ID" value="XM_007692803.1"/>
</dbReference>
<dbReference type="Proteomes" id="UP000054032">
    <property type="component" value="Unassembled WGS sequence"/>
</dbReference>
<proteinExistence type="predicted"/>
<evidence type="ECO:0000313" key="2">
    <source>
        <dbReference type="Proteomes" id="UP000054032"/>
    </source>
</evidence>
<keyword evidence="2" id="KW-1185">Reference proteome</keyword>
<dbReference type="KEGG" id="bor:COCMIDRAFT_103350"/>
<dbReference type="HOGENOM" id="CLU_2922275_0_0_1"/>
<accession>W6YY57</accession>
<reference evidence="1 2" key="1">
    <citation type="journal article" date="2013" name="PLoS Genet.">
        <title>Comparative genome structure, secondary metabolite, and effector coding capacity across Cochliobolus pathogens.</title>
        <authorList>
            <person name="Condon B.J."/>
            <person name="Leng Y."/>
            <person name="Wu D."/>
            <person name="Bushley K.E."/>
            <person name="Ohm R.A."/>
            <person name="Otillar R."/>
            <person name="Martin J."/>
            <person name="Schackwitz W."/>
            <person name="Grimwood J."/>
            <person name="MohdZainudin N."/>
            <person name="Xue C."/>
            <person name="Wang R."/>
            <person name="Manning V.A."/>
            <person name="Dhillon B."/>
            <person name="Tu Z.J."/>
            <person name="Steffenson B.J."/>
            <person name="Salamov A."/>
            <person name="Sun H."/>
            <person name="Lowry S."/>
            <person name="LaButti K."/>
            <person name="Han J."/>
            <person name="Copeland A."/>
            <person name="Lindquist E."/>
            <person name="Barry K."/>
            <person name="Schmutz J."/>
            <person name="Baker S.E."/>
            <person name="Ciuffetti L.M."/>
            <person name="Grigoriev I.V."/>
            <person name="Zhong S."/>
            <person name="Turgeon B.G."/>
        </authorList>
    </citation>
    <scope>NUCLEOTIDE SEQUENCE [LARGE SCALE GENOMIC DNA]</scope>
    <source>
        <strain evidence="1 2">ATCC 44560</strain>
    </source>
</reference>
<dbReference type="AlphaFoldDB" id="W6YY57"/>
<gene>
    <name evidence="1" type="ORF">COCMIDRAFT_103350</name>
</gene>
<evidence type="ECO:0000313" key="1">
    <source>
        <dbReference type="EMBL" id="EUC42510.1"/>
    </source>
</evidence>
<organism evidence="1 2">
    <name type="scientific">Bipolaris oryzae ATCC 44560</name>
    <dbReference type="NCBI Taxonomy" id="930090"/>
    <lineage>
        <taxon>Eukaryota</taxon>
        <taxon>Fungi</taxon>
        <taxon>Dikarya</taxon>
        <taxon>Ascomycota</taxon>
        <taxon>Pezizomycotina</taxon>
        <taxon>Dothideomycetes</taxon>
        <taxon>Pleosporomycetidae</taxon>
        <taxon>Pleosporales</taxon>
        <taxon>Pleosporineae</taxon>
        <taxon>Pleosporaceae</taxon>
        <taxon>Bipolaris</taxon>
    </lineage>
</organism>
<dbReference type="GeneID" id="19118280"/>
<sequence length="61" mass="6162">MTIQVAGAAAVRRRRLIDIYGCRTIKSTLLAGWLSCPAAQGGGGCMGRVCGGSGALGARKP</sequence>
<protein>
    <submittedName>
        <fullName evidence="1">Uncharacterized protein</fullName>
    </submittedName>
</protein>
<dbReference type="EMBL" id="KI964059">
    <property type="protein sequence ID" value="EUC42510.1"/>
    <property type="molecule type" value="Genomic_DNA"/>
</dbReference>
<name>W6YY57_COCMI</name>